<evidence type="ECO:0000313" key="8">
    <source>
        <dbReference type="EMBL" id="KHS41594.1"/>
    </source>
</evidence>
<dbReference type="PATRIC" id="fig|48936.3.peg.4678"/>
<dbReference type="InterPro" id="IPR013762">
    <property type="entry name" value="Integrase-like_cat_sf"/>
</dbReference>
<dbReference type="InterPro" id="IPR002104">
    <property type="entry name" value="Integrase_catalytic"/>
</dbReference>
<evidence type="ECO:0000259" key="7">
    <source>
        <dbReference type="PROSITE" id="PS51900"/>
    </source>
</evidence>
<dbReference type="InterPro" id="IPR010998">
    <property type="entry name" value="Integrase_recombinase_N"/>
</dbReference>
<dbReference type="RefSeq" id="WP_052242794.1">
    <property type="nucleotide sequence ID" value="NZ_JRVC01000041.1"/>
</dbReference>
<evidence type="ECO:0000256" key="5">
    <source>
        <dbReference type="PROSITE-ProRule" id="PRU01248"/>
    </source>
</evidence>
<dbReference type="PROSITE" id="PS51898">
    <property type="entry name" value="TYR_RECOMBINASE"/>
    <property type="match status" value="1"/>
</dbReference>
<evidence type="ECO:0000313" key="9">
    <source>
        <dbReference type="Proteomes" id="UP000031338"/>
    </source>
</evidence>
<dbReference type="PROSITE" id="PS51900">
    <property type="entry name" value="CB"/>
    <property type="match status" value="1"/>
</dbReference>
<evidence type="ECO:0000256" key="3">
    <source>
        <dbReference type="ARBA" id="ARBA00023125"/>
    </source>
</evidence>
<dbReference type="SUPFAM" id="SSF56349">
    <property type="entry name" value="DNA breaking-rejoining enzymes"/>
    <property type="match status" value="1"/>
</dbReference>
<gene>
    <name evidence="8" type="primary">xerC</name>
    <name evidence="8" type="ORF">NJ75_04648</name>
</gene>
<keyword evidence="3 5" id="KW-0238">DNA-binding</keyword>
<evidence type="ECO:0000256" key="2">
    <source>
        <dbReference type="ARBA" id="ARBA00022908"/>
    </source>
</evidence>
<proteinExistence type="inferred from homology"/>
<name>A0A0B8Z5U3_9SPHN</name>
<comment type="caution">
    <text evidence="8">The sequence shown here is derived from an EMBL/GenBank/DDBJ whole genome shotgun (WGS) entry which is preliminary data.</text>
</comment>
<evidence type="ECO:0000256" key="1">
    <source>
        <dbReference type="ARBA" id="ARBA00008857"/>
    </source>
</evidence>
<dbReference type="GO" id="GO:0006310">
    <property type="term" value="P:DNA recombination"/>
    <property type="evidence" value="ECO:0007669"/>
    <property type="project" value="UniProtKB-KW"/>
</dbReference>
<dbReference type="STRING" id="48936.NJ75_04648"/>
<dbReference type="InterPro" id="IPR044068">
    <property type="entry name" value="CB"/>
</dbReference>
<feature type="domain" description="Tyr recombinase" evidence="6">
    <location>
        <begin position="127"/>
        <end position="336"/>
    </location>
</feature>
<keyword evidence="4" id="KW-0233">DNA recombination</keyword>
<reference evidence="8 9" key="1">
    <citation type="submission" date="2014-10" db="EMBL/GenBank/DDBJ databases">
        <title>Draft genome sequence of Novosphingobium subterraneum DSM 12447.</title>
        <authorList>
            <person name="Gan H.M."/>
            <person name="Gan H.Y."/>
            <person name="Savka M.A."/>
        </authorList>
    </citation>
    <scope>NUCLEOTIDE SEQUENCE [LARGE SCALE GENOMIC DNA]</scope>
    <source>
        <strain evidence="8 9">DSM 12447</strain>
    </source>
</reference>
<dbReference type="GO" id="GO:0015074">
    <property type="term" value="P:DNA integration"/>
    <property type="evidence" value="ECO:0007669"/>
    <property type="project" value="UniProtKB-KW"/>
</dbReference>
<dbReference type="Gene3D" id="1.10.443.10">
    <property type="entry name" value="Intergrase catalytic core"/>
    <property type="match status" value="1"/>
</dbReference>
<dbReference type="AlphaFoldDB" id="A0A0B8Z5U3"/>
<dbReference type="InterPro" id="IPR011010">
    <property type="entry name" value="DNA_brk_join_enz"/>
</dbReference>
<dbReference type="InterPro" id="IPR050090">
    <property type="entry name" value="Tyrosine_recombinase_XerCD"/>
</dbReference>
<protein>
    <submittedName>
        <fullName evidence="8">Tyrosine recombinase XerC</fullName>
    </submittedName>
</protein>
<keyword evidence="9" id="KW-1185">Reference proteome</keyword>
<comment type="similarity">
    <text evidence="1">Belongs to the 'phage' integrase family.</text>
</comment>
<keyword evidence="2" id="KW-0229">DNA integration</keyword>
<dbReference type="Proteomes" id="UP000031338">
    <property type="component" value="Unassembled WGS sequence"/>
</dbReference>
<dbReference type="CDD" id="cd00397">
    <property type="entry name" value="DNA_BRE_C"/>
    <property type="match status" value="1"/>
</dbReference>
<feature type="domain" description="Core-binding (CB)" evidence="7">
    <location>
        <begin position="6"/>
        <end position="96"/>
    </location>
</feature>
<sequence length="378" mass="42919">MTKHNASNERVKRDYLQYLKDARGRDEATIDRVAKSLARFEESTGRKDFRKFHREQAMAFKRRMAEARNVRTGETLSKATVHSTLSDLKAFFEWLSREPGFRQKIAFSDADYFNLSEKDTAIARAIREKAVPSVEQVQHVLANMPCNTLVERRNRALIACAAVTGARVGALATFRLGHVNLVGKWIEQDARTVKTKFSKTFRTFFMPVVDGAEAILSEWVTELREQELRGPTDYLFPLTEVGIGENGEFEPQGIGRTGWSSTNAIRDVFRRAFEAVGLPYFNPHSLRDMLVRHAMSLDLNAEQMKAWSQNLGHENVMTTFTSYGHVPVHKQGELIRQSGNENPLQGLADDPEFAALLRKIASRTFKEERQNPDPDPTA</sequence>
<dbReference type="PANTHER" id="PTHR30349:SF41">
    <property type="entry name" value="INTEGRASE_RECOMBINASE PROTEIN MJ0367-RELATED"/>
    <property type="match status" value="1"/>
</dbReference>
<accession>A0A0B8Z5U3</accession>
<dbReference type="PANTHER" id="PTHR30349">
    <property type="entry name" value="PHAGE INTEGRASE-RELATED"/>
    <property type="match status" value="1"/>
</dbReference>
<evidence type="ECO:0000259" key="6">
    <source>
        <dbReference type="PROSITE" id="PS51898"/>
    </source>
</evidence>
<dbReference type="EMBL" id="JRVC01000041">
    <property type="protein sequence ID" value="KHS41594.1"/>
    <property type="molecule type" value="Genomic_DNA"/>
</dbReference>
<dbReference type="GO" id="GO:0003677">
    <property type="term" value="F:DNA binding"/>
    <property type="evidence" value="ECO:0007669"/>
    <property type="project" value="UniProtKB-UniRule"/>
</dbReference>
<dbReference type="Pfam" id="PF00589">
    <property type="entry name" value="Phage_integrase"/>
    <property type="match status" value="1"/>
</dbReference>
<evidence type="ECO:0000256" key="4">
    <source>
        <dbReference type="ARBA" id="ARBA00023172"/>
    </source>
</evidence>
<organism evidence="8 9">
    <name type="scientific">Novosphingobium subterraneum</name>
    <dbReference type="NCBI Taxonomy" id="48936"/>
    <lineage>
        <taxon>Bacteria</taxon>
        <taxon>Pseudomonadati</taxon>
        <taxon>Pseudomonadota</taxon>
        <taxon>Alphaproteobacteria</taxon>
        <taxon>Sphingomonadales</taxon>
        <taxon>Sphingomonadaceae</taxon>
        <taxon>Novosphingobium</taxon>
    </lineage>
</organism>
<dbReference type="Gene3D" id="1.10.150.130">
    <property type="match status" value="1"/>
</dbReference>